<dbReference type="GO" id="GO:0032259">
    <property type="term" value="P:methylation"/>
    <property type="evidence" value="ECO:0007669"/>
    <property type="project" value="UniProtKB-KW"/>
</dbReference>
<dbReference type="PANTHER" id="PTHR38590">
    <property type="entry name" value="BLL0828 PROTEIN"/>
    <property type="match status" value="1"/>
</dbReference>
<dbReference type="Pfam" id="PF04480">
    <property type="entry name" value="DUF559"/>
    <property type="match status" value="1"/>
</dbReference>
<dbReference type="Proteomes" id="UP000230557">
    <property type="component" value="Unassembled WGS sequence"/>
</dbReference>
<organism evidence="2 3">
    <name type="scientific">Candidatus Doudnabacteria bacterium CG10_big_fil_rev_8_21_14_0_10_41_10</name>
    <dbReference type="NCBI Taxonomy" id="1974551"/>
    <lineage>
        <taxon>Bacteria</taxon>
        <taxon>Candidatus Doudnaibacteriota</taxon>
    </lineage>
</organism>
<keyword evidence="2" id="KW-0489">Methyltransferase</keyword>
<evidence type="ECO:0000259" key="1">
    <source>
        <dbReference type="Pfam" id="PF04480"/>
    </source>
</evidence>
<accession>A0A2H0VFG4</accession>
<evidence type="ECO:0000313" key="2">
    <source>
        <dbReference type="EMBL" id="PIR97030.1"/>
    </source>
</evidence>
<dbReference type="EMBL" id="PFAJ01000048">
    <property type="protein sequence ID" value="PIR97030.1"/>
    <property type="molecule type" value="Genomic_DNA"/>
</dbReference>
<dbReference type="GO" id="GO:0008168">
    <property type="term" value="F:methyltransferase activity"/>
    <property type="evidence" value="ECO:0007669"/>
    <property type="project" value="UniProtKB-KW"/>
</dbReference>
<dbReference type="InterPro" id="IPR007569">
    <property type="entry name" value="DUF559"/>
</dbReference>
<dbReference type="CDD" id="cd01038">
    <property type="entry name" value="Endonuclease_DUF559"/>
    <property type="match status" value="1"/>
</dbReference>
<comment type="caution">
    <text evidence="2">The sequence shown here is derived from an EMBL/GenBank/DDBJ whole genome shotgun (WGS) entry which is preliminary data.</text>
</comment>
<proteinExistence type="predicted"/>
<feature type="domain" description="DUF559" evidence="1">
    <location>
        <begin position="6"/>
        <end position="109"/>
    </location>
</feature>
<dbReference type="InterPro" id="IPR047216">
    <property type="entry name" value="Endonuclease_DUF559_bact"/>
</dbReference>
<name>A0A2H0VFG4_9BACT</name>
<gene>
    <name evidence="2" type="ORF">COT91_03585</name>
</gene>
<dbReference type="PANTHER" id="PTHR38590:SF1">
    <property type="entry name" value="BLL0828 PROTEIN"/>
    <property type="match status" value="1"/>
</dbReference>
<dbReference type="Gene3D" id="3.40.960.10">
    <property type="entry name" value="VSR Endonuclease"/>
    <property type="match status" value="1"/>
</dbReference>
<keyword evidence="2" id="KW-0808">Transferase</keyword>
<dbReference type="InterPro" id="IPR011335">
    <property type="entry name" value="Restrct_endonuc-II-like"/>
</dbReference>
<evidence type="ECO:0000313" key="3">
    <source>
        <dbReference type="Proteomes" id="UP000230557"/>
    </source>
</evidence>
<dbReference type="AlphaFoldDB" id="A0A2H0VFG4"/>
<dbReference type="SUPFAM" id="SSF52980">
    <property type="entry name" value="Restriction endonuclease-like"/>
    <property type="match status" value="1"/>
</dbReference>
<protein>
    <submittedName>
        <fullName evidence="2">DNA (Cytosine-5-)-methyltransferase</fullName>
    </submittedName>
</protein>
<sequence>MGKVHFTTVLRKNQSPWEAKLWNVIRAKRLGKIKFRRQVKIDNFIVDFLCPSRKLIIELDGEHHNWDKFKKKDLLRQKKLEEKGYRVLRFWNNDIDRNLEGVVTEINKYL</sequence>
<reference evidence="3" key="1">
    <citation type="submission" date="2017-09" db="EMBL/GenBank/DDBJ databases">
        <title>Depth-based differentiation of microbial function through sediment-hosted aquifers and enrichment of novel symbionts in the deep terrestrial subsurface.</title>
        <authorList>
            <person name="Probst A.J."/>
            <person name="Ladd B."/>
            <person name="Jarett J.K."/>
            <person name="Geller-Mcgrath D.E."/>
            <person name="Sieber C.M.K."/>
            <person name="Emerson J.B."/>
            <person name="Anantharaman K."/>
            <person name="Thomas B.C."/>
            <person name="Malmstrom R."/>
            <person name="Stieglmeier M."/>
            <person name="Klingl A."/>
            <person name="Woyke T."/>
            <person name="Ryan C.M."/>
            <person name="Banfield J.F."/>
        </authorList>
    </citation>
    <scope>NUCLEOTIDE SEQUENCE [LARGE SCALE GENOMIC DNA]</scope>
</reference>